<dbReference type="Proteomes" id="UP001230908">
    <property type="component" value="Unassembled WGS sequence"/>
</dbReference>
<feature type="region of interest" description="Disordered" evidence="2">
    <location>
        <begin position="1"/>
        <end position="30"/>
    </location>
</feature>
<dbReference type="InterPro" id="IPR029051">
    <property type="entry name" value="DUF4352"/>
</dbReference>
<keyword evidence="1" id="KW-0732">Signal</keyword>
<dbReference type="InterPro" id="IPR029050">
    <property type="entry name" value="Immunoprotect_excell_Ig-like"/>
</dbReference>
<feature type="compositionally biased region" description="Pro residues" evidence="2">
    <location>
        <begin position="1"/>
        <end position="24"/>
    </location>
</feature>
<evidence type="ECO:0000313" key="4">
    <source>
        <dbReference type="EMBL" id="MDQ7903415.1"/>
    </source>
</evidence>
<evidence type="ECO:0000256" key="2">
    <source>
        <dbReference type="SAM" id="MobiDB-lite"/>
    </source>
</evidence>
<protein>
    <submittedName>
        <fullName evidence="4">DUF4352 domain-containing protein</fullName>
    </submittedName>
</protein>
<gene>
    <name evidence="4" type="ORF">RB614_02645</name>
</gene>
<dbReference type="EMBL" id="JAVHUY010000002">
    <property type="protein sequence ID" value="MDQ7903415.1"/>
    <property type="molecule type" value="Genomic_DNA"/>
</dbReference>
<evidence type="ECO:0000259" key="3">
    <source>
        <dbReference type="Pfam" id="PF11611"/>
    </source>
</evidence>
<keyword evidence="5" id="KW-1185">Reference proteome</keyword>
<sequence>MNNPRPPPKSYGPASPPGPAPPPHVRGRSTATIQGQFCLVSMSVENIGDSARTLDATSQYAYDAAERKFDADSLASMYASDDNDLFLNEINPGNRVDAVLVFDVPKETSLTKLELHDSPFSGGVTVELS</sequence>
<dbReference type="Gene3D" id="2.60.40.1240">
    <property type="match status" value="1"/>
</dbReference>
<comment type="caution">
    <text evidence="4">The sequence shown here is derived from an EMBL/GenBank/DDBJ whole genome shotgun (WGS) entry which is preliminary data.</text>
</comment>
<feature type="domain" description="DUF4352" evidence="3">
    <location>
        <begin position="33"/>
        <end position="123"/>
    </location>
</feature>
<dbReference type="Pfam" id="PF11611">
    <property type="entry name" value="DUF4352"/>
    <property type="match status" value="1"/>
</dbReference>
<organism evidence="4 5">
    <name type="scientific">Phytohabitans maris</name>
    <dbReference type="NCBI Taxonomy" id="3071409"/>
    <lineage>
        <taxon>Bacteria</taxon>
        <taxon>Bacillati</taxon>
        <taxon>Actinomycetota</taxon>
        <taxon>Actinomycetes</taxon>
        <taxon>Micromonosporales</taxon>
        <taxon>Micromonosporaceae</taxon>
    </lineage>
</organism>
<accession>A0ABU0Z8N2</accession>
<proteinExistence type="predicted"/>
<evidence type="ECO:0000256" key="1">
    <source>
        <dbReference type="ARBA" id="ARBA00022729"/>
    </source>
</evidence>
<dbReference type="RefSeq" id="WP_308710689.1">
    <property type="nucleotide sequence ID" value="NZ_JAVHUY010000002.1"/>
</dbReference>
<name>A0ABU0Z8N2_9ACTN</name>
<reference evidence="4 5" key="1">
    <citation type="submission" date="2023-08" db="EMBL/GenBank/DDBJ databases">
        <title>Phytohabitans sansha sp. nov., isolated from marine sediment.</title>
        <authorList>
            <person name="Zhao Y."/>
            <person name="Yi K."/>
        </authorList>
    </citation>
    <scope>NUCLEOTIDE SEQUENCE [LARGE SCALE GENOMIC DNA]</scope>
    <source>
        <strain evidence="4 5">ZYX-F-186</strain>
    </source>
</reference>
<evidence type="ECO:0000313" key="5">
    <source>
        <dbReference type="Proteomes" id="UP001230908"/>
    </source>
</evidence>